<sequence length="90" mass="10592">MARLSGWILIMSWRMHNGFPVLQSQPSFPTQMVALTPVRSWKNSKTKVNLTKLRLQLLRLLRGKLEMFQVLPVMRWGLQGYPLRRPSPEF</sequence>
<dbReference type="EMBL" id="KN847899">
    <property type="protein sequence ID" value="KIR41870.1"/>
    <property type="molecule type" value="Genomic_DNA"/>
</dbReference>
<reference evidence="2 3" key="1">
    <citation type="submission" date="2015-01" db="EMBL/GenBank/DDBJ databases">
        <title>The Genome Sequence of Cryptococcus gattii Ram5.</title>
        <authorList>
            <consortium name="The Broad Institute Genomics Platform"/>
            <person name="Cuomo C."/>
            <person name="Litvintseva A."/>
            <person name="Chen Y."/>
            <person name="Heitman J."/>
            <person name="Sun S."/>
            <person name="Springer D."/>
            <person name="Dromer F."/>
            <person name="Young S."/>
            <person name="Zeng Q."/>
            <person name="Gargeya S."/>
            <person name="Abouelleil A."/>
            <person name="Alvarado L."/>
            <person name="Chapman S.B."/>
            <person name="Gainer-Dewar J."/>
            <person name="Goldberg J."/>
            <person name="Griggs A."/>
            <person name="Gujja S."/>
            <person name="Hansen M."/>
            <person name="Howarth C."/>
            <person name="Imamovic A."/>
            <person name="Larimer J."/>
            <person name="Murphy C."/>
            <person name="Naylor J."/>
            <person name="Pearson M."/>
            <person name="Priest M."/>
            <person name="Roberts A."/>
            <person name="Saif S."/>
            <person name="Shea T."/>
            <person name="Sykes S."/>
            <person name="Wortman J."/>
            <person name="Nusbaum C."/>
            <person name="Birren B."/>
        </authorList>
    </citation>
    <scope>NUCLEOTIDE SEQUENCE [LARGE SCALE GENOMIC DNA]</scope>
    <source>
        <strain evidence="2 3">Ram5</strain>
    </source>
</reference>
<name>A0A0D0VAN5_9TREE</name>
<organism evidence="2 3">
    <name type="scientific">Cryptococcus deuterogattii Ram5</name>
    <dbReference type="NCBI Taxonomy" id="1296110"/>
    <lineage>
        <taxon>Eukaryota</taxon>
        <taxon>Fungi</taxon>
        <taxon>Dikarya</taxon>
        <taxon>Basidiomycota</taxon>
        <taxon>Agaricomycotina</taxon>
        <taxon>Tremellomycetes</taxon>
        <taxon>Tremellales</taxon>
        <taxon>Cryptococcaceae</taxon>
        <taxon>Cryptococcus</taxon>
        <taxon>Cryptococcus gattii species complex</taxon>
    </lineage>
</organism>
<evidence type="ECO:0000313" key="2">
    <source>
        <dbReference type="EMBL" id="KIR41870.1"/>
    </source>
</evidence>
<protein>
    <submittedName>
        <fullName evidence="2">Uncharacterized protein</fullName>
    </submittedName>
</protein>
<feature type="signal peptide" evidence="1">
    <location>
        <begin position="1"/>
        <end position="18"/>
    </location>
</feature>
<keyword evidence="3" id="KW-1185">Reference proteome</keyword>
<gene>
    <name evidence="2" type="ORF">I313_02031</name>
</gene>
<dbReference type="HOGENOM" id="CLU_2440778_0_0_1"/>
<accession>A0A0D0VAN5</accession>
<keyword evidence="1" id="KW-0732">Signal</keyword>
<evidence type="ECO:0000313" key="3">
    <source>
        <dbReference type="Proteomes" id="UP000053392"/>
    </source>
</evidence>
<feature type="chain" id="PRO_5002235365" evidence="1">
    <location>
        <begin position="19"/>
        <end position="90"/>
    </location>
</feature>
<evidence type="ECO:0000256" key="1">
    <source>
        <dbReference type="SAM" id="SignalP"/>
    </source>
</evidence>
<dbReference type="Proteomes" id="UP000053392">
    <property type="component" value="Unassembled WGS sequence"/>
</dbReference>
<proteinExistence type="predicted"/>
<dbReference type="AlphaFoldDB" id="A0A0D0VAN5"/>